<dbReference type="CDD" id="cd01884">
    <property type="entry name" value="EF_Tu"/>
    <property type="match status" value="1"/>
</dbReference>
<dbReference type="Gene3D" id="2.40.30.10">
    <property type="entry name" value="Translation factors"/>
    <property type="match status" value="2"/>
</dbReference>
<dbReference type="Proteomes" id="UP000594464">
    <property type="component" value="Chromosome"/>
</dbReference>
<keyword evidence="6 11" id="KW-0342">GTP-binding</keyword>
<feature type="domain" description="Tr-type G" evidence="12">
    <location>
        <begin position="10"/>
        <end position="206"/>
    </location>
</feature>
<dbReference type="PANTHER" id="PTHR43721">
    <property type="entry name" value="ELONGATION FACTOR TU-RELATED"/>
    <property type="match status" value="1"/>
</dbReference>
<dbReference type="GO" id="GO:0005829">
    <property type="term" value="C:cytosol"/>
    <property type="evidence" value="ECO:0007669"/>
    <property type="project" value="TreeGrafter"/>
</dbReference>
<evidence type="ECO:0000313" key="13">
    <source>
        <dbReference type="EMBL" id="QPJ64268.1"/>
    </source>
</evidence>
<dbReference type="GO" id="GO:0005525">
    <property type="term" value="F:GTP binding"/>
    <property type="evidence" value="ECO:0007669"/>
    <property type="project" value="UniProtKB-UniRule"/>
</dbReference>
<accession>A0A7T0C0G6</accession>
<dbReference type="KEGG" id="nva:G3M78_02155"/>
<keyword evidence="4 11" id="KW-0378">Hydrolase</keyword>
<evidence type="ECO:0000256" key="11">
    <source>
        <dbReference type="HAMAP-Rule" id="MF_00118"/>
    </source>
</evidence>
<evidence type="ECO:0000256" key="4">
    <source>
        <dbReference type="ARBA" id="ARBA00022801"/>
    </source>
</evidence>
<keyword evidence="11" id="KW-0479">Metal-binding</keyword>
<comment type="subunit">
    <text evidence="10">(Microbial infection) Upon infection by bacteriophage Qbeta, part of the viral RNA-dependent RNA polymerase complex, the other subunits are the viral replicase catalytic subunit (AC P14647), host ribosomal protein S1 and EF-Ts.</text>
</comment>
<evidence type="ECO:0000256" key="1">
    <source>
        <dbReference type="ARBA" id="ARBA00007249"/>
    </source>
</evidence>
<evidence type="ECO:0000313" key="14">
    <source>
        <dbReference type="Proteomes" id="UP000594464"/>
    </source>
</evidence>
<dbReference type="PRINTS" id="PR00315">
    <property type="entry name" value="ELONGATNFCT"/>
</dbReference>
<name>A0A7T0C0G6_9BACT</name>
<feature type="binding site" evidence="11">
    <location>
        <begin position="136"/>
        <end position="139"/>
    </location>
    <ligand>
        <name>GTP</name>
        <dbReference type="ChEBI" id="CHEBI:37565"/>
    </ligand>
</feature>
<evidence type="ECO:0000256" key="9">
    <source>
        <dbReference type="ARBA" id="ARBA00063778"/>
    </source>
</evidence>
<dbReference type="HAMAP" id="MF_00118_B">
    <property type="entry name" value="EF_Tu_B"/>
    <property type="match status" value="1"/>
</dbReference>
<dbReference type="CDD" id="cd03707">
    <property type="entry name" value="EFTU_III"/>
    <property type="match status" value="1"/>
</dbReference>
<dbReference type="NCBIfam" id="NF009373">
    <property type="entry name" value="PRK12736.1"/>
    <property type="match status" value="1"/>
</dbReference>
<dbReference type="InterPro" id="IPR000795">
    <property type="entry name" value="T_Tr_GTP-bd_dom"/>
</dbReference>
<dbReference type="SUPFAM" id="SSF52540">
    <property type="entry name" value="P-loop containing nucleoside triphosphate hydrolases"/>
    <property type="match status" value="1"/>
</dbReference>
<dbReference type="InterPro" id="IPR009001">
    <property type="entry name" value="Transl_elong_EF1A/Init_IF2_C"/>
</dbReference>
<evidence type="ECO:0000256" key="6">
    <source>
        <dbReference type="ARBA" id="ARBA00023134"/>
    </source>
</evidence>
<sequence length="396" mass="43600">MAKEKFVRDKPHLNVGTIGHVDHGKTTLTAAITEVLSKKGYADYTPFDQIDKAPEERERGITIAIAHVEYRTDKRHYAHVDCPGHADYVKNMITGAAQMDGAILVLSASDGPMPQTREHILLARQVGVPKIVVFMNKCDMVDDEELLDLVELEVRELLSKYEFPGDDVPIIRGSALQALENPEDEEKTKCIWELMGQLDEYFPVPERPVDKPFLMPIEDIFSISGRGTVATGRVESGIVKVGEEVEIVGIRPTTKTTATGVEMFRKLLDEGQAGDNVGILLRGTKRDEIERGQVLAKPGSITPHTKFKAEVYILSKDEGGRHTPFFNGYRPQFYFRTTDVTGVATLPSGVEMVMPGDNVALEVTLIAPIAMAKGLKFAIREGGRTVGAGVVSEIIE</sequence>
<proteinExistence type="inferred from homology"/>
<dbReference type="EMBL" id="CP048620">
    <property type="protein sequence ID" value="QPJ64268.1"/>
    <property type="molecule type" value="Genomic_DNA"/>
</dbReference>
<dbReference type="SUPFAM" id="SSF50465">
    <property type="entry name" value="EF-Tu/eEF-1alpha/eIF2-gamma C-terminal domain"/>
    <property type="match status" value="1"/>
</dbReference>
<dbReference type="FunFam" id="2.40.30.10:FF:000001">
    <property type="entry name" value="Elongation factor Tu"/>
    <property type="match status" value="1"/>
</dbReference>
<dbReference type="EC" id="3.6.5.3" evidence="11"/>
<keyword evidence="11" id="KW-0460">Magnesium</keyword>
<dbReference type="CDD" id="cd03697">
    <property type="entry name" value="EFTU_II"/>
    <property type="match status" value="1"/>
</dbReference>
<reference evidence="14" key="1">
    <citation type="submission" date="2020-02" db="EMBL/GenBank/DDBJ databases">
        <title>Genomic and physiological characterization of two novel Nitrospinaceae genera.</title>
        <authorList>
            <person name="Mueller A.J."/>
            <person name="Jung M.-Y."/>
            <person name="Strachan C.R."/>
            <person name="Herbold C.W."/>
            <person name="Kirkegaard R.H."/>
            <person name="Daims H."/>
        </authorList>
    </citation>
    <scope>NUCLEOTIDE SEQUENCE [LARGE SCALE GENOMIC DNA]</scope>
</reference>
<dbReference type="SUPFAM" id="SSF50447">
    <property type="entry name" value="Translation proteins"/>
    <property type="match status" value="1"/>
</dbReference>
<comment type="subunit">
    <text evidence="9">Monomer. Heterotetramer composed of two EF-Ts.EF-Tu dimer complexes.</text>
</comment>
<feature type="binding site" evidence="11">
    <location>
        <position position="26"/>
    </location>
    <ligand>
        <name>Mg(2+)</name>
        <dbReference type="ChEBI" id="CHEBI:18420"/>
    </ligand>
</feature>
<dbReference type="GO" id="GO:0000287">
    <property type="term" value="F:magnesium ion binding"/>
    <property type="evidence" value="ECO:0007669"/>
    <property type="project" value="UniProtKB-UniRule"/>
</dbReference>
<feature type="binding site" evidence="11">
    <location>
        <begin position="81"/>
        <end position="85"/>
    </location>
    <ligand>
        <name>GTP</name>
        <dbReference type="ChEBI" id="CHEBI:37565"/>
    </ligand>
</feature>
<dbReference type="NCBIfam" id="NF000766">
    <property type="entry name" value="PRK00049.1"/>
    <property type="match status" value="1"/>
</dbReference>
<comment type="function">
    <text evidence="11">GTP hydrolase that promotes the GTP-dependent binding of aminoacyl-tRNA to the A-site of ribosomes during protein biosynthesis.</text>
</comment>
<dbReference type="NCBIfam" id="TIGR00231">
    <property type="entry name" value="small_GTP"/>
    <property type="match status" value="1"/>
</dbReference>
<evidence type="ECO:0000256" key="5">
    <source>
        <dbReference type="ARBA" id="ARBA00022917"/>
    </source>
</evidence>
<evidence type="ECO:0000256" key="7">
    <source>
        <dbReference type="ARBA" id="ARBA00029554"/>
    </source>
</evidence>
<organism evidence="13 14">
    <name type="scientific">Candidatus Nitrohelix vancouverensis</name>
    <dbReference type="NCBI Taxonomy" id="2705534"/>
    <lineage>
        <taxon>Bacteria</taxon>
        <taxon>Pseudomonadati</taxon>
        <taxon>Nitrospinota/Tectimicrobiota group</taxon>
        <taxon>Nitrospinota</taxon>
        <taxon>Nitrospinia</taxon>
        <taxon>Nitrospinales</taxon>
        <taxon>Nitrospinaceae</taxon>
        <taxon>Candidatus Nitrohelix</taxon>
    </lineage>
</organism>
<dbReference type="PANTHER" id="PTHR43721:SF22">
    <property type="entry name" value="ELONGATION FACTOR TU, MITOCHONDRIAL"/>
    <property type="match status" value="1"/>
</dbReference>
<dbReference type="AlphaFoldDB" id="A0A7T0C0G6"/>
<comment type="function">
    <text evidence="8">May play an important regulatory role in cell growth and in the bacterial response to nutrient deprivation.</text>
</comment>
<dbReference type="InterPro" id="IPR033720">
    <property type="entry name" value="EFTU_2"/>
</dbReference>
<comment type="subcellular location">
    <subcellularLocation>
        <location evidence="11">Cytoplasm</location>
    </subcellularLocation>
</comment>
<keyword evidence="5 11" id="KW-0648">Protein biosynthesis</keyword>
<dbReference type="InterPro" id="IPR050055">
    <property type="entry name" value="EF-Tu_GTPase"/>
</dbReference>
<dbReference type="InterPro" id="IPR009000">
    <property type="entry name" value="Transl_B-barrel_sf"/>
</dbReference>
<dbReference type="InterPro" id="IPR004160">
    <property type="entry name" value="Transl_elong_EFTu/EF1A_C"/>
</dbReference>
<dbReference type="Pfam" id="PF03144">
    <property type="entry name" value="GTP_EFTU_D2"/>
    <property type="match status" value="1"/>
</dbReference>
<keyword evidence="11" id="KW-0963">Cytoplasm</keyword>
<dbReference type="NCBIfam" id="NF009372">
    <property type="entry name" value="PRK12735.1"/>
    <property type="match status" value="1"/>
</dbReference>
<dbReference type="InterPro" id="IPR004541">
    <property type="entry name" value="Transl_elong_EFTu/EF1A_bac/org"/>
</dbReference>
<comment type="similarity">
    <text evidence="1 11">Belongs to the TRAFAC class translation factor GTPase superfamily. Classic translation factor GTPase family. EF-Tu/EF-1A subfamily.</text>
</comment>
<dbReference type="Gene3D" id="3.40.50.300">
    <property type="entry name" value="P-loop containing nucleotide triphosphate hydrolases"/>
    <property type="match status" value="1"/>
</dbReference>
<dbReference type="Pfam" id="PF03143">
    <property type="entry name" value="GTP_EFTU_D3"/>
    <property type="match status" value="1"/>
</dbReference>
<evidence type="ECO:0000259" key="12">
    <source>
        <dbReference type="PROSITE" id="PS51722"/>
    </source>
</evidence>
<dbReference type="PROSITE" id="PS00301">
    <property type="entry name" value="G_TR_1"/>
    <property type="match status" value="1"/>
</dbReference>
<dbReference type="Pfam" id="PF00009">
    <property type="entry name" value="GTP_EFTU"/>
    <property type="match status" value="1"/>
</dbReference>
<dbReference type="FunFam" id="3.40.50.300:FF:000003">
    <property type="entry name" value="Elongation factor Tu"/>
    <property type="match status" value="1"/>
</dbReference>
<dbReference type="GO" id="GO:0003746">
    <property type="term" value="F:translation elongation factor activity"/>
    <property type="evidence" value="ECO:0007669"/>
    <property type="project" value="UniProtKB-UniRule"/>
</dbReference>
<dbReference type="InterPro" id="IPR027417">
    <property type="entry name" value="P-loop_NTPase"/>
</dbReference>
<feature type="binding site" evidence="11">
    <location>
        <begin position="19"/>
        <end position="26"/>
    </location>
    <ligand>
        <name>GTP</name>
        <dbReference type="ChEBI" id="CHEBI:37565"/>
    </ligand>
</feature>
<gene>
    <name evidence="11 13" type="primary">tuf</name>
    <name evidence="13" type="ORF">G3M78_02155</name>
</gene>
<protein>
    <recommendedName>
        <fullName evidence="7 11">Elongation factor Tu</fullName>
        <shortName evidence="11">EF-Tu</shortName>
        <ecNumber evidence="11">3.6.5.3</ecNumber>
    </recommendedName>
</protein>
<dbReference type="InterPro" id="IPR031157">
    <property type="entry name" value="G_TR_CS"/>
</dbReference>
<dbReference type="InterPro" id="IPR041709">
    <property type="entry name" value="EF-Tu_GTP-bd"/>
</dbReference>
<evidence type="ECO:0000256" key="8">
    <source>
        <dbReference type="ARBA" id="ARBA00058140"/>
    </source>
</evidence>
<evidence type="ECO:0000256" key="2">
    <source>
        <dbReference type="ARBA" id="ARBA00022741"/>
    </source>
</evidence>
<evidence type="ECO:0000256" key="10">
    <source>
        <dbReference type="ARBA" id="ARBA00064283"/>
    </source>
</evidence>
<dbReference type="PROSITE" id="PS51722">
    <property type="entry name" value="G_TR_2"/>
    <property type="match status" value="1"/>
</dbReference>
<dbReference type="NCBIfam" id="TIGR00485">
    <property type="entry name" value="EF-Tu"/>
    <property type="match status" value="1"/>
</dbReference>
<dbReference type="GO" id="GO:0003924">
    <property type="term" value="F:GTPase activity"/>
    <property type="evidence" value="ECO:0007669"/>
    <property type="project" value="UniProtKB-UniRule"/>
</dbReference>
<keyword evidence="2 11" id="KW-0547">Nucleotide-binding</keyword>
<comment type="catalytic activity">
    <reaction evidence="11">
        <text>GTP + H2O = GDP + phosphate + H(+)</text>
        <dbReference type="Rhea" id="RHEA:19669"/>
        <dbReference type="ChEBI" id="CHEBI:15377"/>
        <dbReference type="ChEBI" id="CHEBI:15378"/>
        <dbReference type="ChEBI" id="CHEBI:37565"/>
        <dbReference type="ChEBI" id="CHEBI:43474"/>
        <dbReference type="ChEBI" id="CHEBI:58189"/>
        <dbReference type="EC" id="3.6.5.3"/>
    </reaction>
</comment>
<keyword evidence="3 11" id="KW-0251">Elongation factor</keyword>
<dbReference type="InterPro" id="IPR004161">
    <property type="entry name" value="EFTu-like_2"/>
</dbReference>
<dbReference type="InterPro" id="IPR005225">
    <property type="entry name" value="Small_GTP-bd"/>
</dbReference>
<evidence type="ECO:0000256" key="3">
    <source>
        <dbReference type="ARBA" id="ARBA00022768"/>
    </source>
</evidence>